<sequence length="369" mass="42269">MIPEILREHNAQFFVMYDSSRNANFYYSTGFQIPDPAFYMIGDDGTDLLVVSEMEKRRAERESKVKEIASLNDIGFYEIYKELKDPHIALAQTLYELIRTHGGKKILVPREFPSFLSFYFKERMDVEVIPNPFSRLRMIKRGNEIEKIRQTSKAILEAMDFTLKIIRKVSSCEELRNKIEVFLFKKGFLAENTIVSSGTLSADPHYIGMGEIEDHLIVDIFPRSRENLYFSDFTRTVLLNDNAEIAEMLEAVIEAKNKAISIIHDGVLASEIHNLVCDVLEGKGYGTLRKKSVEGFLHSTGHGIGLEVHEEPRIYMNDEVIRKGMVFTVEPGLYYRKIGGVRVEDTVVVKKDGCEVLTPYRDFIKITGV</sequence>
<accession>N0BD77</accession>
<evidence type="ECO:0000256" key="3">
    <source>
        <dbReference type="RuleBase" id="RU000590"/>
    </source>
</evidence>
<dbReference type="InterPro" id="IPR036005">
    <property type="entry name" value="Creatinase/aminopeptidase-like"/>
</dbReference>
<dbReference type="InterPro" id="IPR000587">
    <property type="entry name" value="Creatinase_N"/>
</dbReference>
<dbReference type="Gene3D" id="3.90.230.10">
    <property type="entry name" value="Creatinase/methionine aminopeptidase superfamily"/>
    <property type="match status" value="1"/>
</dbReference>
<dbReference type="Proteomes" id="UP000013307">
    <property type="component" value="Chromosome"/>
</dbReference>
<dbReference type="RefSeq" id="WP_015591157.1">
    <property type="nucleotide sequence ID" value="NC_021169.1"/>
</dbReference>
<dbReference type="InterPro" id="IPR001131">
    <property type="entry name" value="Peptidase_M24B_aminopep-P_CS"/>
</dbReference>
<dbReference type="EMBL" id="CP005290">
    <property type="protein sequence ID" value="AGK61559.1"/>
    <property type="molecule type" value="Genomic_DNA"/>
</dbReference>
<dbReference type="PANTHER" id="PTHR46112:SF2">
    <property type="entry name" value="XAA-PRO AMINOPEPTIDASE P-RELATED"/>
    <property type="match status" value="1"/>
</dbReference>
<keyword evidence="7" id="KW-1185">Reference proteome</keyword>
<evidence type="ECO:0000259" key="4">
    <source>
        <dbReference type="Pfam" id="PF00557"/>
    </source>
</evidence>
<keyword evidence="6" id="KW-0645">Protease</keyword>
<evidence type="ECO:0000259" key="5">
    <source>
        <dbReference type="Pfam" id="PF01321"/>
    </source>
</evidence>
<feature type="domain" description="Peptidase M24" evidence="4">
    <location>
        <begin position="146"/>
        <end position="350"/>
    </location>
</feature>
<protein>
    <submittedName>
        <fullName evidence="6">Xaa-Pro aminopeptidase</fullName>
    </submittedName>
</protein>
<dbReference type="GO" id="GO:0004177">
    <property type="term" value="F:aminopeptidase activity"/>
    <property type="evidence" value="ECO:0007669"/>
    <property type="project" value="UniProtKB-KW"/>
</dbReference>
<dbReference type="OrthoDB" id="1346at2157"/>
<dbReference type="HOGENOM" id="CLU_017266_4_3_2"/>
<keyword evidence="2" id="KW-0378">Hydrolase</keyword>
<evidence type="ECO:0000256" key="2">
    <source>
        <dbReference type="ARBA" id="ARBA00022801"/>
    </source>
</evidence>
<dbReference type="SUPFAM" id="SSF55920">
    <property type="entry name" value="Creatinase/aminopeptidase"/>
    <property type="match status" value="1"/>
</dbReference>
<dbReference type="InterPro" id="IPR050659">
    <property type="entry name" value="Peptidase_M24B"/>
</dbReference>
<comment type="similarity">
    <text evidence="3">Belongs to the peptidase M24B family.</text>
</comment>
<dbReference type="Pfam" id="PF00557">
    <property type="entry name" value="Peptidase_M24"/>
    <property type="match status" value="1"/>
</dbReference>
<dbReference type="PROSITE" id="PS00491">
    <property type="entry name" value="PROLINE_PEPTIDASE"/>
    <property type="match status" value="1"/>
</dbReference>
<dbReference type="InterPro" id="IPR000994">
    <property type="entry name" value="Pept_M24"/>
</dbReference>
<dbReference type="GO" id="GO:0046872">
    <property type="term" value="F:metal ion binding"/>
    <property type="evidence" value="ECO:0007669"/>
    <property type="project" value="UniProtKB-KW"/>
</dbReference>
<evidence type="ECO:0000256" key="1">
    <source>
        <dbReference type="ARBA" id="ARBA00022723"/>
    </source>
</evidence>
<keyword evidence="1 3" id="KW-0479">Metal-binding</keyword>
<dbReference type="PANTHER" id="PTHR46112">
    <property type="entry name" value="AMINOPEPTIDASE"/>
    <property type="match status" value="1"/>
</dbReference>
<dbReference type="KEGG" id="ast:Asulf_01582"/>
<dbReference type="GeneID" id="15393217"/>
<evidence type="ECO:0000313" key="6">
    <source>
        <dbReference type="EMBL" id="AGK61559.1"/>
    </source>
</evidence>
<dbReference type="Gene3D" id="3.40.350.10">
    <property type="entry name" value="Creatinase/prolidase N-terminal domain"/>
    <property type="match status" value="1"/>
</dbReference>
<evidence type="ECO:0000313" key="7">
    <source>
        <dbReference type="Proteomes" id="UP000013307"/>
    </source>
</evidence>
<gene>
    <name evidence="6" type="ORF">Asulf_01582</name>
</gene>
<dbReference type="InterPro" id="IPR029149">
    <property type="entry name" value="Creatin/AminoP/Spt16_N"/>
</dbReference>
<organism evidence="6 7">
    <name type="scientific">Archaeoglobus sulfaticallidus PM70-1</name>
    <dbReference type="NCBI Taxonomy" id="387631"/>
    <lineage>
        <taxon>Archaea</taxon>
        <taxon>Methanobacteriati</taxon>
        <taxon>Methanobacteriota</taxon>
        <taxon>Archaeoglobi</taxon>
        <taxon>Archaeoglobales</taxon>
        <taxon>Archaeoglobaceae</taxon>
        <taxon>Archaeoglobus</taxon>
    </lineage>
</organism>
<dbReference type="Pfam" id="PF01321">
    <property type="entry name" value="Creatinase_N"/>
    <property type="match status" value="1"/>
</dbReference>
<dbReference type="eggNOG" id="arCOG01000">
    <property type="taxonomic scope" value="Archaea"/>
</dbReference>
<name>N0BD77_9EURY</name>
<dbReference type="STRING" id="387631.Asulf_01582"/>
<keyword evidence="6" id="KW-0031">Aminopeptidase</keyword>
<reference evidence="6 7" key="1">
    <citation type="journal article" date="2013" name="Genome Announc.">
        <title>Complete Genome Sequence of the Thermophilic and Facultatively Chemolithoautotrophic Sulfate Reducer Archaeoglobus sulfaticallidus Strain PM70-1T.</title>
        <authorList>
            <person name="Stokke R."/>
            <person name="Hocking W.P."/>
            <person name="Steinsbu B.O."/>
            <person name="Steen I.H."/>
        </authorList>
    </citation>
    <scope>NUCLEOTIDE SEQUENCE [LARGE SCALE GENOMIC DNA]</scope>
    <source>
        <strain evidence="6">PM70-1</strain>
    </source>
</reference>
<proteinExistence type="inferred from homology"/>
<dbReference type="AlphaFoldDB" id="N0BD77"/>
<feature type="domain" description="Creatinase N-terminal" evidence="5">
    <location>
        <begin position="6"/>
        <end position="101"/>
    </location>
</feature>